<dbReference type="InterPro" id="IPR052022">
    <property type="entry name" value="26kDa_periplasmic_antigen"/>
</dbReference>
<organism evidence="2 3">
    <name type="scientific">Undibacterium arcticum</name>
    <dbReference type="NCBI Taxonomy" id="1762892"/>
    <lineage>
        <taxon>Bacteria</taxon>
        <taxon>Pseudomonadati</taxon>
        <taxon>Pseudomonadota</taxon>
        <taxon>Betaproteobacteria</taxon>
        <taxon>Burkholderiales</taxon>
        <taxon>Oxalobacteraceae</taxon>
        <taxon>Undibacterium</taxon>
    </lineage>
</organism>
<gene>
    <name evidence="2" type="ORF">ACFOFO_20825</name>
</gene>
<dbReference type="PANTHER" id="PTHR34387:SF2">
    <property type="entry name" value="SLR1258 PROTEIN"/>
    <property type="match status" value="1"/>
</dbReference>
<dbReference type="Gene3D" id="3.30.70.2970">
    <property type="entry name" value="Protein of unknown function (DUF541), domain 2"/>
    <property type="match status" value="1"/>
</dbReference>
<evidence type="ECO:0000256" key="1">
    <source>
        <dbReference type="SAM" id="SignalP"/>
    </source>
</evidence>
<proteinExistence type="predicted"/>
<reference evidence="3" key="1">
    <citation type="journal article" date="2019" name="Int. J. Syst. Evol. Microbiol.">
        <title>The Global Catalogue of Microorganisms (GCM) 10K type strain sequencing project: providing services to taxonomists for standard genome sequencing and annotation.</title>
        <authorList>
            <consortium name="The Broad Institute Genomics Platform"/>
            <consortium name="The Broad Institute Genome Sequencing Center for Infectious Disease"/>
            <person name="Wu L."/>
            <person name="Ma J."/>
        </authorList>
    </citation>
    <scope>NUCLEOTIDE SEQUENCE [LARGE SCALE GENOMIC DNA]</scope>
    <source>
        <strain evidence="3">KCTC 42986</strain>
    </source>
</reference>
<sequence>MSRFGQILLPLLLCMPLLGAQAQSQPLLQTSGTLVIVPAFGEVKHANDEAHLTLMIEEQDRDKAAAASRVNQKMKQGVEIVKREDPQATLKTRGYYTYPVYPEDQPQPRPNNKVRQPASWRVGQYLDVTTTNLATLPKTVAATQRLLAINGLRFGLSDAASRKLDEARIAATYKDLTERIASIAKAMGRNPADAILDTVDFEGSGAYAQQQDGFNPKVMSMAGRAAEPTPIEVPSFEPGETTLQMRVVGKVKFR</sequence>
<protein>
    <submittedName>
        <fullName evidence="2">SIMPL domain-containing protein</fullName>
    </submittedName>
</protein>
<feature type="signal peptide" evidence="1">
    <location>
        <begin position="1"/>
        <end position="22"/>
    </location>
</feature>
<feature type="chain" id="PRO_5047184647" evidence="1">
    <location>
        <begin position="23"/>
        <end position="254"/>
    </location>
</feature>
<dbReference type="RefSeq" id="WP_390325337.1">
    <property type="nucleotide sequence ID" value="NZ_JBHRTP010000078.1"/>
</dbReference>
<keyword evidence="1" id="KW-0732">Signal</keyword>
<dbReference type="Pfam" id="PF04402">
    <property type="entry name" value="SIMPL"/>
    <property type="match status" value="1"/>
</dbReference>
<dbReference type="InterPro" id="IPR007497">
    <property type="entry name" value="SIMPL/DUF541"/>
</dbReference>
<dbReference type="Proteomes" id="UP001595530">
    <property type="component" value="Unassembled WGS sequence"/>
</dbReference>
<evidence type="ECO:0000313" key="3">
    <source>
        <dbReference type="Proteomes" id="UP001595530"/>
    </source>
</evidence>
<dbReference type="PANTHER" id="PTHR34387">
    <property type="entry name" value="SLR1258 PROTEIN"/>
    <property type="match status" value="1"/>
</dbReference>
<dbReference type="EMBL" id="JBHRTP010000078">
    <property type="protein sequence ID" value="MFC3110377.1"/>
    <property type="molecule type" value="Genomic_DNA"/>
</dbReference>
<comment type="caution">
    <text evidence="2">The sequence shown here is derived from an EMBL/GenBank/DDBJ whole genome shotgun (WGS) entry which is preliminary data.</text>
</comment>
<evidence type="ECO:0000313" key="2">
    <source>
        <dbReference type="EMBL" id="MFC3110377.1"/>
    </source>
</evidence>
<name>A0ABV7F5Z5_9BURK</name>
<keyword evidence="3" id="KW-1185">Reference proteome</keyword>
<accession>A0ABV7F5Z5</accession>
<dbReference type="Gene3D" id="3.30.110.170">
    <property type="entry name" value="Protein of unknown function (DUF541), domain 1"/>
    <property type="match status" value="1"/>
</dbReference>